<name>A0AA38XCZ8_9EURO</name>
<organism evidence="4 5">
    <name type="scientific">Cladophialophora chaetospira</name>
    <dbReference type="NCBI Taxonomy" id="386627"/>
    <lineage>
        <taxon>Eukaryota</taxon>
        <taxon>Fungi</taxon>
        <taxon>Dikarya</taxon>
        <taxon>Ascomycota</taxon>
        <taxon>Pezizomycotina</taxon>
        <taxon>Eurotiomycetes</taxon>
        <taxon>Chaetothyriomycetidae</taxon>
        <taxon>Chaetothyriales</taxon>
        <taxon>Herpotrichiellaceae</taxon>
        <taxon>Cladophialophora</taxon>
    </lineage>
</organism>
<evidence type="ECO:0000313" key="4">
    <source>
        <dbReference type="EMBL" id="KAJ9611181.1"/>
    </source>
</evidence>
<dbReference type="AlphaFoldDB" id="A0AA38XCZ8"/>
<feature type="region of interest" description="Disordered" evidence="2">
    <location>
        <begin position="96"/>
        <end position="223"/>
    </location>
</feature>
<sequence>MGSFVFRWPHPEANDVHVTGTFDDWGKTVRLNKVGDVWEKDVELPKADEKILYKFVVNDQWIIDPEAPQEDDGHNNINNVLHPHQIKPKASVVPEAFTTSSAAPESTTAALAGGVPLEPKREATEGKTSTSHPKNDVNRGLVSVTPASESHLHETRSNAPGAFPETPANEKETYGVNPLPPTEGASNPVNVPAGDKVPPSGQVTSNTIHSSVTTSQEDYEKSGGNTSYLGGALAALGFGGGAAAAKKENLIPESSLPMGENANKSLDAGPFTSSAGANTTTSELAGKVPLEEKKAATEIDPSSQAPASEVPEQVKDSIKEAHAEPEAAASPVAIREKSQVEQELLKKVPENEESGEHAPNIAAAAVPTSTSMGSGVPEQVKESIAEAHAEPEATASAEAVKEKSAVEAELLKKVPEHEESGEPAPTIAAATSATAPAPTTETSSSAAPGQSSVAAAAVADGADGDVTEAAKTTVLPEKTEGDNTEYAPPHAAGTAPGVSGSAAAALSDGTEDPTLLDEPAVQMGIKNDAEAAAESTSAPAEASKIDTSKEATATAPTTTAPESKKETTAATPAATTSATSTPKKAAATTPSSTPASSSSATKEKKKKNRVSSFFKKIFD</sequence>
<accession>A0AA38XCZ8</accession>
<feature type="region of interest" description="Disordered" evidence="2">
    <location>
        <begin position="254"/>
        <end position="619"/>
    </location>
</feature>
<dbReference type="EMBL" id="JAPDRK010000006">
    <property type="protein sequence ID" value="KAJ9611181.1"/>
    <property type="molecule type" value="Genomic_DNA"/>
</dbReference>
<feature type="compositionally biased region" description="Low complexity" evidence="2">
    <location>
        <begin position="423"/>
        <end position="461"/>
    </location>
</feature>
<dbReference type="CDD" id="cd02859">
    <property type="entry name" value="E_set_AMPKbeta_like_N"/>
    <property type="match status" value="1"/>
</dbReference>
<evidence type="ECO:0000256" key="1">
    <source>
        <dbReference type="ARBA" id="ARBA00038216"/>
    </source>
</evidence>
<feature type="compositionally biased region" description="Polar residues" evidence="2">
    <location>
        <begin position="271"/>
        <end position="283"/>
    </location>
</feature>
<feature type="compositionally biased region" description="Basic and acidic residues" evidence="2">
    <location>
        <begin position="312"/>
        <end position="325"/>
    </location>
</feature>
<proteinExistence type="inferred from homology"/>
<feature type="compositionally biased region" description="Low complexity" evidence="2">
    <location>
        <begin position="568"/>
        <end position="600"/>
    </location>
</feature>
<dbReference type="Proteomes" id="UP001172673">
    <property type="component" value="Unassembled WGS sequence"/>
</dbReference>
<protein>
    <submittedName>
        <fullName evidence="4">Cruciform DNA binding protein</fullName>
    </submittedName>
</protein>
<dbReference type="GO" id="GO:0031588">
    <property type="term" value="C:nucleotide-activated protein kinase complex"/>
    <property type="evidence" value="ECO:0007669"/>
    <property type="project" value="TreeGrafter"/>
</dbReference>
<dbReference type="PANTHER" id="PTHR10343:SF81">
    <property type="entry name" value="CRUCIFORM DNA-RECOGNIZING PROTEIN 1-RELATED"/>
    <property type="match status" value="1"/>
</dbReference>
<gene>
    <name evidence="4" type="primary">CRP1</name>
    <name evidence="4" type="ORF">H2200_004364</name>
</gene>
<dbReference type="Pfam" id="PF16561">
    <property type="entry name" value="AMPK1_CBM"/>
    <property type="match status" value="1"/>
</dbReference>
<feature type="compositionally biased region" description="Low complexity" evidence="2">
    <location>
        <begin position="96"/>
        <end position="112"/>
    </location>
</feature>
<dbReference type="Gene3D" id="2.60.40.10">
    <property type="entry name" value="Immunoglobulins"/>
    <property type="match status" value="1"/>
</dbReference>
<dbReference type="GO" id="GO:0019901">
    <property type="term" value="F:protein kinase binding"/>
    <property type="evidence" value="ECO:0007669"/>
    <property type="project" value="TreeGrafter"/>
</dbReference>
<evidence type="ECO:0000259" key="3">
    <source>
        <dbReference type="Pfam" id="PF16561"/>
    </source>
</evidence>
<dbReference type="GO" id="GO:0007165">
    <property type="term" value="P:signal transduction"/>
    <property type="evidence" value="ECO:0007669"/>
    <property type="project" value="TreeGrafter"/>
</dbReference>
<comment type="similarity">
    <text evidence="1">Belongs to the CRP1/MDG1 family.</text>
</comment>
<evidence type="ECO:0000256" key="2">
    <source>
        <dbReference type="SAM" id="MobiDB-lite"/>
    </source>
</evidence>
<dbReference type="InterPro" id="IPR032640">
    <property type="entry name" value="AMPK1_CBM"/>
</dbReference>
<evidence type="ECO:0000313" key="5">
    <source>
        <dbReference type="Proteomes" id="UP001172673"/>
    </source>
</evidence>
<feature type="compositionally biased region" description="Basic and acidic residues" evidence="2">
    <location>
        <begin position="334"/>
        <end position="356"/>
    </location>
</feature>
<dbReference type="SUPFAM" id="SSF81296">
    <property type="entry name" value="E set domains"/>
    <property type="match status" value="1"/>
</dbReference>
<reference evidence="4" key="1">
    <citation type="submission" date="2022-10" db="EMBL/GenBank/DDBJ databases">
        <title>Culturing micro-colonial fungi from biological soil crusts in the Mojave desert and describing Neophaeococcomyces mojavensis, and introducing the new genera and species Taxawa tesnikishii.</title>
        <authorList>
            <person name="Kurbessoian T."/>
            <person name="Stajich J.E."/>
        </authorList>
    </citation>
    <scope>NUCLEOTIDE SEQUENCE</scope>
    <source>
        <strain evidence="4">TK_41</strain>
    </source>
</reference>
<dbReference type="GO" id="GO:0005737">
    <property type="term" value="C:cytoplasm"/>
    <property type="evidence" value="ECO:0007669"/>
    <property type="project" value="TreeGrafter"/>
</dbReference>
<dbReference type="InterPro" id="IPR014756">
    <property type="entry name" value="Ig_E-set"/>
</dbReference>
<dbReference type="PANTHER" id="PTHR10343">
    <property type="entry name" value="5'-AMP-ACTIVATED PROTEIN KINASE , BETA SUBUNIT"/>
    <property type="match status" value="1"/>
</dbReference>
<dbReference type="InterPro" id="IPR013783">
    <property type="entry name" value="Ig-like_fold"/>
</dbReference>
<feature type="compositionally biased region" description="Basic and acidic residues" evidence="2">
    <location>
        <begin position="379"/>
        <end position="391"/>
    </location>
</feature>
<feature type="compositionally biased region" description="Low complexity" evidence="2">
    <location>
        <begin position="530"/>
        <end position="542"/>
    </location>
</feature>
<comment type="caution">
    <text evidence="4">The sequence shown here is derived from an EMBL/GenBank/DDBJ whole genome shotgun (WGS) entry which is preliminary data.</text>
</comment>
<feature type="compositionally biased region" description="Low complexity" evidence="2">
    <location>
        <begin position="550"/>
        <end position="561"/>
    </location>
</feature>
<feature type="compositionally biased region" description="Basic and acidic residues" evidence="2">
    <location>
        <begin position="399"/>
        <end position="420"/>
    </location>
</feature>
<dbReference type="GO" id="GO:0005634">
    <property type="term" value="C:nucleus"/>
    <property type="evidence" value="ECO:0007669"/>
    <property type="project" value="TreeGrafter"/>
</dbReference>
<feature type="compositionally biased region" description="Polar residues" evidence="2">
    <location>
        <begin position="201"/>
        <end position="216"/>
    </location>
</feature>
<feature type="domain" description="AMP-activated protein kinase glycogen-binding" evidence="3">
    <location>
        <begin position="4"/>
        <end position="82"/>
    </location>
</feature>
<dbReference type="InterPro" id="IPR050827">
    <property type="entry name" value="CRP1_MDG1_kinase"/>
</dbReference>
<keyword evidence="5" id="KW-1185">Reference proteome</keyword>